<dbReference type="EMBL" id="JABFCZ010000025">
    <property type="protein sequence ID" value="MBD1548723.1"/>
    <property type="molecule type" value="Genomic_DNA"/>
</dbReference>
<feature type="domain" description="Malonyl-CoA decarboxylase N-terminal" evidence="2">
    <location>
        <begin position="79"/>
        <end position="163"/>
    </location>
</feature>
<dbReference type="InterPro" id="IPR035372">
    <property type="entry name" value="MCD_N"/>
</dbReference>
<evidence type="ECO:0000313" key="4">
    <source>
        <dbReference type="Proteomes" id="UP000598467"/>
    </source>
</evidence>
<proteinExistence type="predicted"/>
<dbReference type="Pfam" id="PF17408">
    <property type="entry name" value="MCD_N"/>
    <property type="match status" value="1"/>
</dbReference>
<dbReference type="InterPro" id="IPR038351">
    <property type="entry name" value="MCD_N_sf"/>
</dbReference>
<dbReference type="GO" id="GO:0050080">
    <property type="term" value="F:malonyl-CoA decarboxylase activity"/>
    <property type="evidence" value="ECO:0007669"/>
    <property type="project" value="InterPro"/>
</dbReference>
<dbReference type="Gene3D" id="1.20.140.90">
    <property type="entry name" value="Malonyl-CoA decarboxylase, oligemerization domain"/>
    <property type="match status" value="1"/>
</dbReference>
<dbReference type="RefSeq" id="WP_190293412.1">
    <property type="nucleotide sequence ID" value="NZ_JABFCZ010000025.1"/>
</dbReference>
<reference evidence="3" key="1">
    <citation type="submission" date="2020-05" db="EMBL/GenBank/DDBJ databases">
        <title>Identification of trans-AT polyketide cluster in two marine bacteria, producers of a novel glutaramide-containing polyketide sesbanimide D and analogs.</title>
        <authorList>
            <person name="Kacar D."/>
            <person name="Rodriguez P."/>
            <person name="Canedo L."/>
            <person name="Gonzalez E."/>
            <person name="Galan B."/>
            <person name="De La Calle F."/>
            <person name="Garcia J.L."/>
        </authorList>
    </citation>
    <scope>NUCLEOTIDE SEQUENCE</scope>
    <source>
        <strain evidence="3">PHM038</strain>
    </source>
</reference>
<dbReference type="Pfam" id="PF05292">
    <property type="entry name" value="MCD"/>
    <property type="match status" value="1"/>
</dbReference>
<comment type="caution">
    <text evidence="3">The sequence shown here is derived from an EMBL/GenBank/DDBJ whole genome shotgun (WGS) entry which is preliminary data.</text>
</comment>
<dbReference type="AlphaFoldDB" id="A0A926S6N0"/>
<dbReference type="GO" id="GO:0006633">
    <property type="term" value="P:fatty acid biosynthetic process"/>
    <property type="evidence" value="ECO:0007669"/>
    <property type="project" value="InterPro"/>
</dbReference>
<accession>A0A926S6N0</accession>
<evidence type="ECO:0000259" key="2">
    <source>
        <dbReference type="Pfam" id="PF17408"/>
    </source>
</evidence>
<sequence length="452" mass="50729">MNTSFFGELLSSITEQGRALLDARRNRNSGIPVVELCEQLLSGRGEASGVAIAQDVLTTYAGLGSEARQAFFMALLDRFGPDLDLVRQAAAELQETPDDPAVLRHLHAVSEPRRQELIRRLNLAPGGTRALVDMRADLLDILADHPELREVDQDFEHLFSSWFNRGFLVMRRIDWSTPASILEKIIKYEAVHEISGWDDLRRRIGLEDRRLYAFFHPALVDDLLIFVEVALTRDIPGAIAPILAEERAEIRAEEAATAVFYSISNCQKGLRGISFGNFLIKQVVEELRRELPGLKTFVTLSPVPGFARWLSRQLKAETDVVSNALAPELSDELQQTDWFLDPDVCKRLEPALSGLCAHYLTREKDRKGRPLDPVARFHIGNGARLERVNWLGDISPNGLAQAHGFMVNYLYELRYIERNHEAYAETGAVASSSQVQKLIKAVPQNKSLQPVS</sequence>
<dbReference type="PANTHER" id="PTHR28641:SF1">
    <property type="entry name" value="MALONYL-COA DECARBOXYLASE, MITOCHONDRIAL"/>
    <property type="match status" value="1"/>
</dbReference>
<dbReference type="PANTHER" id="PTHR28641">
    <property type="match status" value="1"/>
</dbReference>
<dbReference type="Gene3D" id="3.40.630.150">
    <property type="entry name" value="Malonyl-CoA decarboxylase, catalytic domain"/>
    <property type="match status" value="1"/>
</dbReference>
<gene>
    <name evidence="3" type="ORF">HK439_20860</name>
</gene>
<evidence type="ECO:0000313" key="3">
    <source>
        <dbReference type="EMBL" id="MBD1548723.1"/>
    </source>
</evidence>
<dbReference type="InterPro" id="IPR042303">
    <property type="entry name" value="Malonyl_CoA_deC_C_sf"/>
</dbReference>
<dbReference type="InterPro" id="IPR038917">
    <property type="entry name" value="Malonyl_CoA_deC"/>
</dbReference>
<protein>
    <submittedName>
        <fullName evidence="3">Malonyl-CoA decarboxylase</fullName>
    </submittedName>
</protein>
<name>A0A926S6N0_9HYPH</name>
<dbReference type="InterPro" id="IPR007956">
    <property type="entry name" value="Malonyl_CoA_deC_C"/>
</dbReference>
<dbReference type="Proteomes" id="UP000598467">
    <property type="component" value="Unassembled WGS sequence"/>
</dbReference>
<organism evidence="3 4">
    <name type="scientific">Roseibium aggregatum</name>
    <dbReference type="NCBI Taxonomy" id="187304"/>
    <lineage>
        <taxon>Bacteria</taxon>
        <taxon>Pseudomonadati</taxon>
        <taxon>Pseudomonadota</taxon>
        <taxon>Alphaproteobacteria</taxon>
        <taxon>Hyphomicrobiales</taxon>
        <taxon>Stappiaceae</taxon>
        <taxon>Roseibium</taxon>
    </lineage>
</organism>
<evidence type="ECO:0000259" key="1">
    <source>
        <dbReference type="Pfam" id="PF05292"/>
    </source>
</evidence>
<feature type="domain" description="Malonyl-CoA decarboxylase C-terminal" evidence="1">
    <location>
        <begin position="166"/>
        <end position="412"/>
    </location>
</feature>